<dbReference type="InterPro" id="IPR005115">
    <property type="entry name" value="Gly_transporter"/>
</dbReference>
<evidence type="ECO:0000256" key="7">
    <source>
        <dbReference type="SAM" id="Phobius"/>
    </source>
</evidence>
<evidence type="ECO:0000256" key="4">
    <source>
        <dbReference type="ARBA" id="ARBA00022692"/>
    </source>
</evidence>
<feature type="transmembrane region" description="Helical" evidence="7">
    <location>
        <begin position="166"/>
        <end position="184"/>
    </location>
</feature>
<comment type="caution">
    <text evidence="9">The sequence shown here is derived from an EMBL/GenBank/DDBJ whole genome shotgun (WGS) entry which is preliminary data.</text>
</comment>
<keyword evidence="10" id="KW-1185">Reference proteome</keyword>
<evidence type="ECO:0000256" key="2">
    <source>
        <dbReference type="ARBA" id="ARBA00008193"/>
    </source>
</evidence>
<dbReference type="Proteomes" id="UP001138757">
    <property type="component" value="Unassembled WGS sequence"/>
</dbReference>
<comment type="similarity">
    <text evidence="2">Belongs to the UPF0126 family.</text>
</comment>
<name>A0A9X1D9R5_9SPHN</name>
<dbReference type="Pfam" id="PF03458">
    <property type="entry name" value="Gly_transporter"/>
    <property type="match status" value="2"/>
</dbReference>
<evidence type="ECO:0000313" key="9">
    <source>
        <dbReference type="EMBL" id="MBT2185977.1"/>
    </source>
</evidence>
<protein>
    <submittedName>
        <fullName evidence="9">TRIC cation channel family protein</fullName>
    </submittedName>
</protein>
<keyword evidence="5 7" id="KW-1133">Transmembrane helix</keyword>
<feature type="domain" description="Glycine transporter" evidence="8">
    <location>
        <begin position="109"/>
        <end position="181"/>
    </location>
</feature>
<evidence type="ECO:0000259" key="8">
    <source>
        <dbReference type="Pfam" id="PF03458"/>
    </source>
</evidence>
<comment type="subcellular location">
    <subcellularLocation>
        <location evidence="1">Cell membrane</location>
        <topology evidence="1">Multi-pass membrane protein</topology>
    </subcellularLocation>
</comment>
<dbReference type="EMBL" id="JAHGAW010000002">
    <property type="protein sequence ID" value="MBT2185977.1"/>
    <property type="molecule type" value="Genomic_DNA"/>
</dbReference>
<reference evidence="9" key="1">
    <citation type="submission" date="2021-05" db="EMBL/GenBank/DDBJ databases">
        <title>Genome of Sphingobium sp. strain.</title>
        <authorList>
            <person name="Fan R."/>
        </authorList>
    </citation>
    <scope>NUCLEOTIDE SEQUENCE</scope>
    <source>
        <strain evidence="9">H33</strain>
    </source>
</reference>
<proteinExistence type="inferred from homology"/>
<dbReference type="PANTHER" id="PTHR30506:SF3">
    <property type="entry name" value="UPF0126 INNER MEMBRANE PROTEIN YADS-RELATED"/>
    <property type="match status" value="1"/>
</dbReference>
<dbReference type="AlphaFoldDB" id="A0A9X1D9R5"/>
<dbReference type="GO" id="GO:0005886">
    <property type="term" value="C:plasma membrane"/>
    <property type="evidence" value="ECO:0007669"/>
    <property type="project" value="UniProtKB-SubCell"/>
</dbReference>
<dbReference type="PANTHER" id="PTHR30506">
    <property type="entry name" value="INNER MEMBRANE PROTEIN"/>
    <property type="match status" value="1"/>
</dbReference>
<dbReference type="RefSeq" id="WP_214621728.1">
    <property type="nucleotide sequence ID" value="NZ_JAHGAW010000002.1"/>
</dbReference>
<feature type="transmembrane region" description="Helical" evidence="7">
    <location>
        <begin position="79"/>
        <end position="96"/>
    </location>
</feature>
<feature type="transmembrane region" description="Helical" evidence="7">
    <location>
        <begin position="134"/>
        <end position="154"/>
    </location>
</feature>
<accession>A0A9X1D9R5</accession>
<evidence type="ECO:0000256" key="5">
    <source>
        <dbReference type="ARBA" id="ARBA00022989"/>
    </source>
</evidence>
<keyword evidence="6 7" id="KW-0472">Membrane</keyword>
<evidence type="ECO:0000256" key="6">
    <source>
        <dbReference type="ARBA" id="ARBA00023136"/>
    </source>
</evidence>
<feature type="domain" description="Glycine transporter" evidence="8">
    <location>
        <begin position="22"/>
        <end position="96"/>
    </location>
</feature>
<keyword evidence="3" id="KW-1003">Cell membrane</keyword>
<keyword evidence="4 7" id="KW-0812">Transmembrane</keyword>
<evidence type="ECO:0000256" key="1">
    <source>
        <dbReference type="ARBA" id="ARBA00004651"/>
    </source>
</evidence>
<evidence type="ECO:0000256" key="3">
    <source>
        <dbReference type="ARBA" id="ARBA00022475"/>
    </source>
</evidence>
<evidence type="ECO:0000313" key="10">
    <source>
        <dbReference type="Proteomes" id="UP001138757"/>
    </source>
</evidence>
<sequence length="218" mass="22007">MTEPSNADTIARSPITARITRVADLAATLLFALEGGLVAIAVGLDPVGVLVVCFVSALGGGLVRDILTGALPPAAVSDWHYAVIVIVAAAAVWTLHGVLAGLPGSLVVALDAAGLSMAAIAGTEKSLDRDIHPLVALFLGTVSGVGGGAIRDVIINQVPRVLRVDIYASAACLAALIIVIWRLAGLPARPTAIVAGLACFGLRMAAATFGWALPHAMA</sequence>
<gene>
    <name evidence="9" type="ORF">KK488_03360</name>
</gene>
<feature type="transmembrane region" description="Helical" evidence="7">
    <location>
        <begin position="191"/>
        <end position="213"/>
    </location>
</feature>
<organism evidence="9 10">
    <name type="scientific">Sphingobium nicotianae</name>
    <dbReference type="NCBI Taxonomy" id="2782607"/>
    <lineage>
        <taxon>Bacteria</taxon>
        <taxon>Pseudomonadati</taxon>
        <taxon>Pseudomonadota</taxon>
        <taxon>Alphaproteobacteria</taxon>
        <taxon>Sphingomonadales</taxon>
        <taxon>Sphingomonadaceae</taxon>
        <taxon>Sphingobium</taxon>
    </lineage>
</organism>